<dbReference type="InterPro" id="IPR038670">
    <property type="entry name" value="HslJ-like_sf"/>
</dbReference>
<dbReference type="Pfam" id="PF14302">
    <property type="entry name" value="DUF4377"/>
    <property type="match status" value="1"/>
</dbReference>
<reference evidence="4" key="1">
    <citation type="submission" date="2021-02" db="EMBL/GenBank/DDBJ databases">
        <title>Strain Y2R2, a novel species of the genus Halomonas.</title>
        <authorList>
            <person name="Huang H."/>
        </authorList>
    </citation>
    <scope>NUCLEOTIDE SEQUENCE</scope>
    <source>
        <strain evidence="4">Y2R2</strain>
    </source>
</reference>
<evidence type="ECO:0000256" key="1">
    <source>
        <dbReference type="SAM" id="SignalP"/>
    </source>
</evidence>
<proteinExistence type="predicted"/>
<dbReference type="InterPro" id="IPR025485">
    <property type="entry name" value="DUF4377"/>
</dbReference>
<keyword evidence="5" id="KW-1185">Reference proteome</keyword>
<feature type="chain" id="PRO_5023072632" evidence="1">
    <location>
        <begin position="22"/>
        <end position="259"/>
    </location>
</feature>
<dbReference type="Proteomes" id="UP000324285">
    <property type="component" value="Chromosome"/>
</dbReference>
<dbReference type="Gene3D" id="2.40.128.270">
    <property type="match status" value="1"/>
</dbReference>
<keyword evidence="1" id="KW-0732">Signal</keyword>
<dbReference type="KEGG" id="hbh:E4T21_21050"/>
<accession>A0A5C1NPQ1</accession>
<dbReference type="InterPro" id="IPR005184">
    <property type="entry name" value="DUF306_Meta_HslJ"/>
</dbReference>
<gene>
    <name evidence="4" type="ORF">E4T21_21050</name>
</gene>
<dbReference type="PANTHER" id="PTHR35535:SF2">
    <property type="entry name" value="DUF306 DOMAIN-CONTAINING PROTEIN"/>
    <property type="match status" value="1"/>
</dbReference>
<organism evidence="4 5">
    <name type="scientific">Halomonas binhaiensis</name>
    <dbReference type="NCBI Taxonomy" id="2562282"/>
    <lineage>
        <taxon>Bacteria</taxon>
        <taxon>Pseudomonadati</taxon>
        <taxon>Pseudomonadota</taxon>
        <taxon>Gammaproteobacteria</taxon>
        <taxon>Oceanospirillales</taxon>
        <taxon>Halomonadaceae</taxon>
        <taxon>Halomonas</taxon>
    </lineage>
</organism>
<evidence type="ECO:0000313" key="4">
    <source>
        <dbReference type="EMBL" id="QEM83779.1"/>
    </source>
</evidence>
<evidence type="ECO:0000313" key="5">
    <source>
        <dbReference type="Proteomes" id="UP000324285"/>
    </source>
</evidence>
<evidence type="ECO:0000259" key="3">
    <source>
        <dbReference type="Pfam" id="PF14302"/>
    </source>
</evidence>
<dbReference type="OrthoDB" id="5348860at2"/>
<dbReference type="PROSITE" id="PS51257">
    <property type="entry name" value="PROKAR_LIPOPROTEIN"/>
    <property type="match status" value="1"/>
</dbReference>
<dbReference type="EMBL" id="CP038437">
    <property type="protein sequence ID" value="QEM83779.1"/>
    <property type="molecule type" value="Genomic_DNA"/>
</dbReference>
<dbReference type="RefSeq" id="WP_149286899.1">
    <property type="nucleotide sequence ID" value="NZ_CP038437.2"/>
</dbReference>
<feature type="signal peptide" evidence="1">
    <location>
        <begin position="1"/>
        <end position="21"/>
    </location>
</feature>
<feature type="domain" description="DUF306" evidence="2">
    <location>
        <begin position="32"/>
        <end position="147"/>
    </location>
</feature>
<sequence length="259" mass="28006">MKKIYATAACAVLLQACASSSATQMSQHPDQATLEGYDWSLVSAVDSAGQSVSAIQLDADTPLALSFSDEALSIRGGCNNQSGAYQYDQGSLSVSPLRATLMACSAELMKRDAEVAARLADPLQASIVEDGDQPVLTLTTASGDELTFSGEPTPETLYGSEGKTVFLEVAAETVACSHPMIPDYQCLKVRERQYDDSGIKMPTEGDWQLLYQPIQGYEHQDGRSTVLRTKQYEWKNPPQDVSSTVYVLDMVVEQNAEAN</sequence>
<protein>
    <submittedName>
        <fullName evidence="4">META and DUF4377 domain-containing protein</fullName>
    </submittedName>
</protein>
<dbReference type="InterPro" id="IPR053147">
    <property type="entry name" value="Hsp_HslJ-like"/>
</dbReference>
<dbReference type="PANTHER" id="PTHR35535">
    <property type="entry name" value="HEAT SHOCK PROTEIN HSLJ"/>
    <property type="match status" value="1"/>
</dbReference>
<dbReference type="AlphaFoldDB" id="A0A5C1NPQ1"/>
<evidence type="ECO:0000259" key="2">
    <source>
        <dbReference type="Pfam" id="PF03724"/>
    </source>
</evidence>
<feature type="domain" description="DUF4377" evidence="3">
    <location>
        <begin position="168"/>
        <end position="254"/>
    </location>
</feature>
<dbReference type="Pfam" id="PF03724">
    <property type="entry name" value="META"/>
    <property type="match status" value="1"/>
</dbReference>
<name>A0A5C1NPQ1_9GAMM</name>